<keyword evidence="3" id="KW-0436">Ligase</keyword>
<dbReference type="InterPro" id="IPR042099">
    <property type="entry name" value="ANL_N_sf"/>
</dbReference>
<dbReference type="AlphaFoldDB" id="A0A2U2B4C5"/>
<comment type="caution">
    <text evidence="3">The sequence shown here is derived from an EMBL/GenBank/DDBJ whole genome shotgun (WGS) entry which is preliminary data.</text>
</comment>
<dbReference type="SUPFAM" id="SSF56801">
    <property type="entry name" value="Acetyl-CoA synthetase-like"/>
    <property type="match status" value="1"/>
</dbReference>
<dbReference type="InterPro" id="IPR045851">
    <property type="entry name" value="AMP-bd_C_sf"/>
</dbReference>
<dbReference type="Pfam" id="PF00501">
    <property type="entry name" value="AMP-binding"/>
    <property type="match status" value="1"/>
</dbReference>
<evidence type="ECO:0000256" key="1">
    <source>
        <dbReference type="ARBA" id="ARBA00024484"/>
    </source>
</evidence>
<accession>A0A2U2B4C5</accession>
<dbReference type="Proteomes" id="UP000244956">
    <property type="component" value="Unassembled WGS sequence"/>
</dbReference>
<dbReference type="Pfam" id="PF01553">
    <property type="entry name" value="Acyltransferase"/>
    <property type="match status" value="1"/>
</dbReference>
<dbReference type="OrthoDB" id="9778383at2"/>
<dbReference type="InterPro" id="IPR009081">
    <property type="entry name" value="PP-bd_ACP"/>
</dbReference>
<dbReference type="EMBL" id="QEWP01000022">
    <property type="protein sequence ID" value="PWD97906.1"/>
    <property type="molecule type" value="Genomic_DNA"/>
</dbReference>
<dbReference type="InterPro" id="IPR036736">
    <property type="entry name" value="ACP-like_sf"/>
</dbReference>
<dbReference type="PROSITE" id="PS00455">
    <property type="entry name" value="AMP_BINDING"/>
    <property type="match status" value="1"/>
</dbReference>
<dbReference type="InterPro" id="IPR000873">
    <property type="entry name" value="AMP-dep_synth/lig_dom"/>
</dbReference>
<dbReference type="Gene3D" id="1.10.1200.10">
    <property type="entry name" value="ACP-like"/>
    <property type="match status" value="1"/>
</dbReference>
<reference evidence="3 4" key="1">
    <citation type="submission" date="2018-05" db="EMBL/GenBank/DDBJ databases">
        <title>Marinilabilia rubrum sp. nov., isolated from saltern sediment.</title>
        <authorList>
            <person name="Zhang R."/>
        </authorList>
    </citation>
    <scope>NUCLEOTIDE SEQUENCE [LARGE SCALE GENOMIC DNA]</scope>
    <source>
        <strain evidence="3 4">WTE16</strain>
    </source>
</reference>
<protein>
    <submittedName>
        <fullName evidence="3">Long-chain fatty acid--CoA ligase</fullName>
    </submittedName>
</protein>
<name>A0A2U2B4C5_9BACT</name>
<dbReference type="InterPro" id="IPR002123">
    <property type="entry name" value="Plipid/glycerol_acylTrfase"/>
</dbReference>
<evidence type="ECO:0000313" key="4">
    <source>
        <dbReference type="Proteomes" id="UP000244956"/>
    </source>
</evidence>
<dbReference type="SUPFAM" id="SSF69593">
    <property type="entry name" value="Glycerol-3-phosphate (1)-acyltransferase"/>
    <property type="match status" value="1"/>
</dbReference>
<keyword evidence="4" id="KW-1185">Reference proteome</keyword>
<sequence length="817" mass="92361">MGSKTAITFGSDKISYSRLIGKIEEFANLYNIEQGEKVAIFMENRPSWVYAFYSAWQNKAIAVPIDFLATADEVAFILKDCQPKIIFSSSGNAAVLESAIEKAGTNPIVIRADEHELFQKENASDSSVQIANKEETAVIIYTSGTTGSPKGVMLSFDNLIANIDGVVHNIPIFTPESRTLMLLPLHHIFPLMGTMIIPLYAGGSVAISPSMASEDIIKTLQDNKITILIGVPRLYAAIRKGIKDKINASAIAKMLFNLAEKLQSPKFSKTIFKAVHKKMGGSLKHLVSGGAALDKEVGRDYQTLGFEVLEGFGMTESAPMITFTRPGRVVLGSPGEALPGTTIETIDGEIAVKGKQVMQGYYNRPEETSEVLKDGRLFTGDLGYVDKQGYLFITGRKKEIIVLSNGKNVNPSEIEQKVEESSLVRECGVFFKDDLLQAVIVPEKSAIGQPEDKSVEDIVRWNVIDHFNQNVSSYKKIMRFYLTDQDLPRTRLSKLQRFKLEEFAKKTETDDHLQLKPDFEEYKMITDYLSKEKGRDVLPHHHLEMDLGLDSLDKVGFETYLFQTFGVSLDPVEMLRFNNVHLLAEHVREAKTKVEEQKINWRDILKEKVNLQLPKTWATGSLMVRISRFFFHSYFRFKARGMKNIPNGPCIIAPNHQSFFDGLFVASYLRTRQIRKTYFYAKEKHVRQPWLKFLANRNNIIIMDLNNDLKSSIQKMAEVLKREKNLIIFPEGTRTKNGKLGQFKKTFAILSRELNIPVVPVSIKGAHEALPKGSIFPRPFKKVNIEFLNPVYPEDKTYDDLAIKVKEQIQYKMNEPA</sequence>
<dbReference type="GO" id="GO:0016020">
    <property type="term" value="C:membrane"/>
    <property type="evidence" value="ECO:0007669"/>
    <property type="project" value="TreeGrafter"/>
</dbReference>
<dbReference type="Pfam" id="PF23562">
    <property type="entry name" value="AMP-binding_C_3"/>
    <property type="match status" value="1"/>
</dbReference>
<evidence type="ECO:0000259" key="2">
    <source>
        <dbReference type="PROSITE" id="PS50075"/>
    </source>
</evidence>
<dbReference type="PANTHER" id="PTHR43272:SF52">
    <property type="entry name" value="AMP-DEPENDENT SYNTHETASE_LIGASE DOMAIN-CONTAINING PROTEIN"/>
    <property type="match status" value="1"/>
</dbReference>
<comment type="catalytic activity">
    <reaction evidence="1">
        <text>a long-chain fatty acid + ATP + CoA = a long-chain fatty acyl-CoA + AMP + diphosphate</text>
        <dbReference type="Rhea" id="RHEA:15421"/>
        <dbReference type="ChEBI" id="CHEBI:30616"/>
        <dbReference type="ChEBI" id="CHEBI:33019"/>
        <dbReference type="ChEBI" id="CHEBI:57287"/>
        <dbReference type="ChEBI" id="CHEBI:57560"/>
        <dbReference type="ChEBI" id="CHEBI:83139"/>
        <dbReference type="ChEBI" id="CHEBI:456215"/>
        <dbReference type="EC" id="6.2.1.3"/>
    </reaction>
    <physiologicalReaction direction="left-to-right" evidence="1">
        <dbReference type="Rhea" id="RHEA:15422"/>
    </physiologicalReaction>
</comment>
<dbReference type="PANTHER" id="PTHR43272">
    <property type="entry name" value="LONG-CHAIN-FATTY-ACID--COA LIGASE"/>
    <property type="match status" value="1"/>
</dbReference>
<dbReference type="Gene3D" id="3.30.300.30">
    <property type="match status" value="1"/>
</dbReference>
<dbReference type="InterPro" id="IPR020845">
    <property type="entry name" value="AMP-binding_CS"/>
</dbReference>
<dbReference type="CDD" id="cd07989">
    <property type="entry name" value="LPLAT_AGPAT-like"/>
    <property type="match status" value="1"/>
</dbReference>
<feature type="domain" description="Carrier" evidence="2">
    <location>
        <begin position="515"/>
        <end position="591"/>
    </location>
</feature>
<dbReference type="SUPFAM" id="SSF47336">
    <property type="entry name" value="ACP-like"/>
    <property type="match status" value="1"/>
</dbReference>
<organism evidence="3 4">
    <name type="scientific">Marinilabilia rubra</name>
    <dbReference type="NCBI Taxonomy" id="2162893"/>
    <lineage>
        <taxon>Bacteria</taxon>
        <taxon>Pseudomonadati</taxon>
        <taxon>Bacteroidota</taxon>
        <taxon>Bacteroidia</taxon>
        <taxon>Marinilabiliales</taxon>
        <taxon>Marinilabiliaceae</taxon>
        <taxon>Marinilabilia</taxon>
    </lineage>
</organism>
<gene>
    <name evidence="3" type="ORF">DDZ16_18280</name>
</gene>
<dbReference type="PROSITE" id="PS50075">
    <property type="entry name" value="CARRIER"/>
    <property type="match status" value="1"/>
</dbReference>
<evidence type="ECO:0000313" key="3">
    <source>
        <dbReference type="EMBL" id="PWD97906.1"/>
    </source>
</evidence>
<proteinExistence type="predicted"/>
<dbReference type="GO" id="GO:0004467">
    <property type="term" value="F:long-chain fatty acid-CoA ligase activity"/>
    <property type="evidence" value="ECO:0007669"/>
    <property type="project" value="UniProtKB-EC"/>
</dbReference>
<dbReference type="SMART" id="SM00563">
    <property type="entry name" value="PlsC"/>
    <property type="match status" value="1"/>
</dbReference>
<dbReference type="GO" id="GO:0016746">
    <property type="term" value="F:acyltransferase activity"/>
    <property type="evidence" value="ECO:0007669"/>
    <property type="project" value="InterPro"/>
</dbReference>
<dbReference type="Gene3D" id="3.40.50.12780">
    <property type="entry name" value="N-terminal domain of ligase-like"/>
    <property type="match status" value="1"/>
</dbReference>